<protein>
    <recommendedName>
        <fullName evidence="2">HP domain-containing protein</fullName>
    </recommendedName>
</protein>
<dbReference type="EMBL" id="HBGJ01023896">
    <property type="protein sequence ID" value="CAD9256878.1"/>
    <property type="molecule type" value="Transcribed_RNA"/>
</dbReference>
<dbReference type="Pfam" id="PF02209">
    <property type="entry name" value="VHP"/>
    <property type="match status" value="1"/>
</dbReference>
<feature type="region of interest" description="Disordered" evidence="1">
    <location>
        <begin position="1"/>
        <end position="67"/>
    </location>
</feature>
<sequence length="133" mass="14500">MKRASLKVSARGGAPLVSSVGSKSVKDQNPLAMQRNSVARKQQSVTLTAGAGVPNPTSPSAVPKGGGEGHKILPYTVLVERAMTKNYDGLADHNLEAYLSNEEFLEKFGMDREAFDALPKWRQKMKKQVLQLF</sequence>
<dbReference type="AlphaFoldDB" id="A0A7S1U4T0"/>
<dbReference type="GO" id="GO:0003779">
    <property type="term" value="F:actin binding"/>
    <property type="evidence" value="ECO:0007669"/>
    <property type="project" value="InterPro"/>
</dbReference>
<dbReference type="InterPro" id="IPR036886">
    <property type="entry name" value="Villin_headpiece_dom_sf"/>
</dbReference>
<dbReference type="Gene3D" id="1.10.950.10">
    <property type="entry name" value="Villin headpiece domain"/>
    <property type="match status" value="1"/>
</dbReference>
<organism evidence="3">
    <name type="scientific">Phaeomonas parva</name>
    <dbReference type="NCBI Taxonomy" id="124430"/>
    <lineage>
        <taxon>Eukaryota</taxon>
        <taxon>Sar</taxon>
        <taxon>Stramenopiles</taxon>
        <taxon>Ochrophyta</taxon>
        <taxon>Pinguiophyceae</taxon>
        <taxon>Pinguiochrysidales</taxon>
        <taxon>Pinguiochrysidaceae</taxon>
        <taxon>Phaeomonas</taxon>
    </lineage>
</organism>
<accession>A0A7S1U4T0</accession>
<evidence type="ECO:0000256" key="1">
    <source>
        <dbReference type="SAM" id="MobiDB-lite"/>
    </source>
</evidence>
<evidence type="ECO:0000313" key="3">
    <source>
        <dbReference type="EMBL" id="CAD9256878.1"/>
    </source>
</evidence>
<name>A0A7S1U4T0_9STRA</name>
<reference evidence="3" key="1">
    <citation type="submission" date="2021-01" db="EMBL/GenBank/DDBJ databases">
        <authorList>
            <person name="Corre E."/>
            <person name="Pelletier E."/>
            <person name="Niang G."/>
            <person name="Scheremetjew M."/>
            <person name="Finn R."/>
            <person name="Kale V."/>
            <person name="Holt S."/>
            <person name="Cochrane G."/>
            <person name="Meng A."/>
            <person name="Brown T."/>
            <person name="Cohen L."/>
        </authorList>
    </citation>
    <scope>NUCLEOTIDE SEQUENCE</scope>
    <source>
        <strain evidence="3">CCMP2877</strain>
    </source>
</reference>
<evidence type="ECO:0000259" key="2">
    <source>
        <dbReference type="PROSITE" id="PS51089"/>
    </source>
</evidence>
<feature type="domain" description="HP" evidence="2">
    <location>
        <begin position="67"/>
        <end position="133"/>
    </location>
</feature>
<gene>
    <name evidence="3" type="ORF">PPAR1163_LOCUS15249</name>
</gene>
<dbReference type="PROSITE" id="PS51089">
    <property type="entry name" value="HP"/>
    <property type="match status" value="1"/>
</dbReference>
<proteinExistence type="predicted"/>
<dbReference type="SMART" id="SM00153">
    <property type="entry name" value="VHP"/>
    <property type="match status" value="1"/>
</dbReference>
<dbReference type="SUPFAM" id="SSF47050">
    <property type="entry name" value="VHP, Villin headpiece domain"/>
    <property type="match status" value="1"/>
</dbReference>
<dbReference type="InterPro" id="IPR003128">
    <property type="entry name" value="Villin_headpiece"/>
</dbReference>
<dbReference type="GO" id="GO:0007010">
    <property type="term" value="P:cytoskeleton organization"/>
    <property type="evidence" value="ECO:0007669"/>
    <property type="project" value="InterPro"/>
</dbReference>
<feature type="compositionally biased region" description="Polar residues" evidence="1">
    <location>
        <begin position="34"/>
        <end position="47"/>
    </location>
</feature>